<organism evidence="4 5">
    <name type="scientific">Pelusios castaneus</name>
    <name type="common">West African mud turtle</name>
    <dbReference type="NCBI Taxonomy" id="367368"/>
    <lineage>
        <taxon>Eukaryota</taxon>
        <taxon>Metazoa</taxon>
        <taxon>Chordata</taxon>
        <taxon>Craniata</taxon>
        <taxon>Vertebrata</taxon>
        <taxon>Euteleostomi</taxon>
        <taxon>Archelosauria</taxon>
        <taxon>Testudinata</taxon>
        <taxon>Testudines</taxon>
        <taxon>Pleurodira</taxon>
        <taxon>Pelomedusidae</taxon>
        <taxon>Pelusios</taxon>
    </lineage>
</organism>
<evidence type="ECO:0000256" key="1">
    <source>
        <dbReference type="ARBA" id="ARBA00023157"/>
    </source>
</evidence>
<dbReference type="CDD" id="cd00041">
    <property type="entry name" value="CUB"/>
    <property type="match status" value="1"/>
</dbReference>
<evidence type="ECO:0000313" key="5">
    <source>
        <dbReference type="Proteomes" id="UP000694393"/>
    </source>
</evidence>
<dbReference type="Pfam" id="PF00431">
    <property type="entry name" value="CUB"/>
    <property type="match status" value="1"/>
</dbReference>
<dbReference type="SUPFAM" id="SSF49854">
    <property type="entry name" value="Spermadhesin, CUB domain"/>
    <property type="match status" value="1"/>
</dbReference>
<dbReference type="InterPro" id="IPR035914">
    <property type="entry name" value="Sperma_CUB_dom_sf"/>
</dbReference>
<accession>A0A8C8VK44</accession>
<protein>
    <recommendedName>
        <fullName evidence="3">CUB domain-containing protein</fullName>
    </recommendedName>
</protein>
<proteinExistence type="predicted"/>
<dbReference type="InterPro" id="IPR000859">
    <property type="entry name" value="CUB_dom"/>
</dbReference>
<feature type="domain" description="CUB" evidence="3">
    <location>
        <begin position="40"/>
        <end position="111"/>
    </location>
</feature>
<evidence type="ECO:0000313" key="4">
    <source>
        <dbReference type="Ensembl" id="ENSPCEP00000013495.1"/>
    </source>
</evidence>
<dbReference type="Gene3D" id="2.60.120.290">
    <property type="entry name" value="Spermadhesin, CUB domain"/>
    <property type="match status" value="1"/>
</dbReference>
<keyword evidence="5" id="KW-1185">Reference proteome</keyword>
<evidence type="ECO:0000256" key="2">
    <source>
        <dbReference type="PROSITE-ProRule" id="PRU00059"/>
    </source>
</evidence>
<dbReference type="Ensembl" id="ENSPCET00000013993.1">
    <property type="protein sequence ID" value="ENSPCEP00000013495.1"/>
    <property type="gene ID" value="ENSPCEG00000010721.1"/>
</dbReference>
<evidence type="ECO:0000259" key="3">
    <source>
        <dbReference type="PROSITE" id="PS01180"/>
    </source>
</evidence>
<sequence>MAAGVHNPWFQLGSSQLFSNTSVFPKHRGIKTSDSITPYINDTLLIYFHSLNCSQEFIEIYDGALYTSPLLGKICNGSNLNYESSSNAMTVLLYRNSPKSGYGFLAYYYSTSREA</sequence>
<reference evidence="4" key="2">
    <citation type="submission" date="2025-09" db="UniProtKB">
        <authorList>
            <consortium name="Ensembl"/>
        </authorList>
    </citation>
    <scope>IDENTIFICATION</scope>
</reference>
<dbReference type="AlphaFoldDB" id="A0A8C8VK44"/>
<comment type="caution">
    <text evidence="2">Lacks conserved residue(s) required for the propagation of feature annotation.</text>
</comment>
<dbReference type="Proteomes" id="UP000694393">
    <property type="component" value="Unplaced"/>
</dbReference>
<dbReference type="PROSITE" id="PS01180">
    <property type="entry name" value="CUB"/>
    <property type="match status" value="1"/>
</dbReference>
<name>A0A8C8VK44_9SAUR</name>
<keyword evidence="1" id="KW-1015">Disulfide bond</keyword>
<reference evidence="4" key="1">
    <citation type="submission" date="2025-08" db="UniProtKB">
        <authorList>
            <consortium name="Ensembl"/>
        </authorList>
    </citation>
    <scope>IDENTIFICATION</scope>
</reference>